<keyword evidence="1 5" id="KW-0963">Cytoplasm</keyword>
<feature type="domain" description="Methyltransferase" evidence="6">
    <location>
        <begin position="66"/>
        <end position="223"/>
    </location>
</feature>
<dbReference type="HAMAP" id="MF_03188">
    <property type="entry name" value="Methyltr_EFM4"/>
    <property type="match status" value="1"/>
</dbReference>
<sequence length="237" mass="26933">MTEDTSKLNHSKLGTKEYWDDFYKLEHSNFEKNTEDTGECWFSDSDAEEKIISFLFDNLNELPTIHEQADICDLGTGNGHLLFQIREEGFKGKFVGIDYSETSVEFAREIADANDVDNIEFSTSDILIENDEFITNNKEKFDIVLDKGTLDAIALSSTKYGENNDLIGADVYPLNVKNLVKKGGILLITSCNFTEEELKKIILKEKSLEFWKKVDYPVFEFGGVKGQTICSIAFLKQ</sequence>
<reference evidence="7" key="1">
    <citation type="submission" date="2023-04" db="EMBL/GenBank/DDBJ databases">
        <title>Candida boidinii NBRC 10035.</title>
        <authorList>
            <person name="Ichikawa N."/>
            <person name="Sato H."/>
            <person name="Tonouchi N."/>
        </authorList>
    </citation>
    <scope>NUCLEOTIDE SEQUENCE</scope>
    <source>
        <strain evidence="7">NBRC 10035</strain>
    </source>
</reference>
<evidence type="ECO:0000256" key="3">
    <source>
        <dbReference type="ARBA" id="ARBA00022679"/>
    </source>
</evidence>
<dbReference type="AlphaFoldDB" id="A0A9W6SXI1"/>
<dbReference type="GO" id="GO:0005737">
    <property type="term" value="C:cytoplasm"/>
    <property type="evidence" value="ECO:0007669"/>
    <property type="project" value="UniProtKB-SubCell"/>
</dbReference>
<evidence type="ECO:0000256" key="1">
    <source>
        <dbReference type="ARBA" id="ARBA00022490"/>
    </source>
</evidence>
<dbReference type="CDD" id="cd02440">
    <property type="entry name" value="AdoMet_MTases"/>
    <property type="match status" value="1"/>
</dbReference>
<dbReference type="SUPFAM" id="SSF53335">
    <property type="entry name" value="S-adenosyl-L-methionine-dependent methyltransferases"/>
    <property type="match status" value="1"/>
</dbReference>
<evidence type="ECO:0000256" key="2">
    <source>
        <dbReference type="ARBA" id="ARBA00022603"/>
    </source>
</evidence>
<dbReference type="EMBL" id="BSXN01000647">
    <property type="protein sequence ID" value="GME69341.1"/>
    <property type="molecule type" value="Genomic_DNA"/>
</dbReference>
<dbReference type="Proteomes" id="UP001165120">
    <property type="component" value="Unassembled WGS sequence"/>
</dbReference>
<dbReference type="InterPro" id="IPR025714">
    <property type="entry name" value="Methyltranfer_dom"/>
</dbReference>
<keyword evidence="4 5" id="KW-0949">S-adenosyl-L-methionine</keyword>
<evidence type="ECO:0000256" key="4">
    <source>
        <dbReference type="ARBA" id="ARBA00022691"/>
    </source>
</evidence>
<proteinExistence type="inferred from homology"/>
<dbReference type="GO" id="GO:0016192">
    <property type="term" value="P:vesicle-mediated transport"/>
    <property type="evidence" value="ECO:0007669"/>
    <property type="project" value="UniProtKB-UniRule"/>
</dbReference>
<dbReference type="Pfam" id="PF13847">
    <property type="entry name" value="Methyltransf_31"/>
    <property type="match status" value="1"/>
</dbReference>
<gene>
    <name evidence="5" type="primary">EFM4</name>
    <name evidence="7" type="ORF">Cboi02_000224600</name>
</gene>
<organism evidence="7 8">
    <name type="scientific">Candida boidinii</name>
    <name type="common">Yeast</name>
    <dbReference type="NCBI Taxonomy" id="5477"/>
    <lineage>
        <taxon>Eukaryota</taxon>
        <taxon>Fungi</taxon>
        <taxon>Dikarya</taxon>
        <taxon>Ascomycota</taxon>
        <taxon>Saccharomycotina</taxon>
        <taxon>Pichiomycetes</taxon>
        <taxon>Pichiales</taxon>
        <taxon>Pichiaceae</taxon>
        <taxon>Ogataea</taxon>
        <taxon>Ogataea/Candida clade</taxon>
    </lineage>
</organism>
<dbReference type="InterPro" id="IPR026635">
    <property type="entry name" value="Efm4/METTL10"/>
</dbReference>
<dbReference type="InterPro" id="IPR029063">
    <property type="entry name" value="SAM-dependent_MTases_sf"/>
</dbReference>
<dbReference type="GO" id="GO:0032259">
    <property type="term" value="P:methylation"/>
    <property type="evidence" value="ECO:0007669"/>
    <property type="project" value="UniProtKB-KW"/>
</dbReference>
<comment type="similarity">
    <text evidence="5">Belongs to the class I-like SAM-binding methyltransferase superfamily. EFM4 family.</text>
</comment>
<evidence type="ECO:0000256" key="5">
    <source>
        <dbReference type="HAMAP-Rule" id="MF_03188"/>
    </source>
</evidence>
<dbReference type="PANTHER" id="PTHR12843">
    <property type="entry name" value="PROTEIN-LYSINE N-METHYLTRANSFERASE METTL10"/>
    <property type="match status" value="1"/>
</dbReference>
<comment type="function">
    <text evidence="5">S-adenosyl-L-methionine-dependent protein-lysine N-methyltransferase that mono- and dimethylates elongation factor 1-alpha at 'Lys-316'. May play a role in intracellular transport.</text>
</comment>
<accession>A0A9W6SXI1</accession>
<comment type="subcellular location">
    <subcellularLocation>
        <location evidence="5">Cytoplasm</location>
    </subcellularLocation>
</comment>
<evidence type="ECO:0000313" key="8">
    <source>
        <dbReference type="Proteomes" id="UP001165120"/>
    </source>
</evidence>
<dbReference type="PANTHER" id="PTHR12843:SF5">
    <property type="entry name" value="EEF1A LYSINE METHYLTRANSFERASE 2"/>
    <property type="match status" value="1"/>
</dbReference>
<protein>
    <recommendedName>
        <fullName evidence="5">Protein-lysine N-methyltransferase EFM4</fullName>
        <ecNumber evidence="5">2.1.1.-</ecNumber>
    </recommendedName>
    <alternativeName>
        <fullName evidence="5">Elongation factor methyltransferase 4</fullName>
    </alternativeName>
</protein>
<keyword evidence="3 5" id="KW-0808">Transferase</keyword>
<dbReference type="GO" id="GO:0016279">
    <property type="term" value="F:protein-lysine N-methyltransferase activity"/>
    <property type="evidence" value="ECO:0007669"/>
    <property type="project" value="UniProtKB-UniRule"/>
</dbReference>
<evidence type="ECO:0000259" key="6">
    <source>
        <dbReference type="Pfam" id="PF13847"/>
    </source>
</evidence>
<keyword evidence="8" id="KW-1185">Reference proteome</keyword>
<evidence type="ECO:0000313" key="7">
    <source>
        <dbReference type="EMBL" id="GME69341.1"/>
    </source>
</evidence>
<keyword evidence="2 5" id="KW-0489">Methyltransferase</keyword>
<dbReference type="Gene3D" id="3.40.50.150">
    <property type="entry name" value="Vaccinia Virus protein VP39"/>
    <property type="match status" value="1"/>
</dbReference>
<keyword evidence="5" id="KW-0813">Transport</keyword>
<dbReference type="EC" id="2.1.1.-" evidence="5"/>
<name>A0A9W6SXI1_CANBO</name>
<comment type="caution">
    <text evidence="7">The sequence shown here is derived from an EMBL/GenBank/DDBJ whole genome shotgun (WGS) entry which is preliminary data.</text>
</comment>